<dbReference type="CTD" id="20236166"/>
<dbReference type="GO" id="GO:0045944">
    <property type="term" value="P:positive regulation of transcription by RNA polymerase II"/>
    <property type="evidence" value="ECO:0007669"/>
    <property type="project" value="TreeGrafter"/>
</dbReference>
<dbReference type="PANTHER" id="PTHR19290">
    <property type="entry name" value="BASIC HELIX-LOOP-HELIX PROTEIN NEUROGENIN-RELATED"/>
    <property type="match status" value="1"/>
</dbReference>
<dbReference type="KEGG" id="lgi:LOTGIDRAFT_153930"/>
<dbReference type="GeneID" id="20236166"/>
<feature type="region of interest" description="Disordered" evidence="1">
    <location>
        <begin position="1"/>
        <end position="55"/>
    </location>
</feature>
<dbReference type="STRING" id="225164.V4A473"/>
<dbReference type="GO" id="GO:0005634">
    <property type="term" value="C:nucleus"/>
    <property type="evidence" value="ECO:0007669"/>
    <property type="project" value="TreeGrafter"/>
</dbReference>
<organism evidence="3 4">
    <name type="scientific">Lottia gigantea</name>
    <name type="common">Giant owl limpet</name>
    <dbReference type="NCBI Taxonomy" id="225164"/>
    <lineage>
        <taxon>Eukaryota</taxon>
        <taxon>Metazoa</taxon>
        <taxon>Spiralia</taxon>
        <taxon>Lophotrochozoa</taxon>
        <taxon>Mollusca</taxon>
        <taxon>Gastropoda</taxon>
        <taxon>Patellogastropoda</taxon>
        <taxon>Lottioidea</taxon>
        <taxon>Lottiidae</taxon>
        <taxon>Lottia</taxon>
    </lineage>
</organism>
<dbReference type="Proteomes" id="UP000030746">
    <property type="component" value="Unassembled WGS sequence"/>
</dbReference>
<accession>V4A473</accession>
<protein>
    <recommendedName>
        <fullName evidence="2">BHLH domain-containing protein</fullName>
    </recommendedName>
</protein>
<dbReference type="Gene3D" id="4.10.280.10">
    <property type="entry name" value="Helix-loop-helix DNA-binding domain"/>
    <property type="match status" value="1"/>
</dbReference>
<feature type="compositionally biased region" description="Basic residues" evidence="1">
    <location>
        <begin position="46"/>
        <end position="55"/>
    </location>
</feature>
<dbReference type="SMART" id="SM00353">
    <property type="entry name" value="HLH"/>
    <property type="match status" value="1"/>
</dbReference>
<dbReference type="Pfam" id="PF00010">
    <property type="entry name" value="HLH"/>
    <property type="match status" value="1"/>
</dbReference>
<evidence type="ECO:0000256" key="1">
    <source>
        <dbReference type="SAM" id="MobiDB-lite"/>
    </source>
</evidence>
<reference evidence="3 4" key="1">
    <citation type="journal article" date="2013" name="Nature">
        <title>Insights into bilaterian evolution from three spiralian genomes.</title>
        <authorList>
            <person name="Simakov O."/>
            <person name="Marletaz F."/>
            <person name="Cho S.J."/>
            <person name="Edsinger-Gonzales E."/>
            <person name="Havlak P."/>
            <person name="Hellsten U."/>
            <person name="Kuo D.H."/>
            <person name="Larsson T."/>
            <person name="Lv J."/>
            <person name="Arendt D."/>
            <person name="Savage R."/>
            <person name="Osoegawa K."/>
            <person name="de Jong P."/>
            <person name="Grimwood J."/>
            <person name="Chapman J.A."/>
            <person name="Shapiro H."/>
            <person name="Aerts A."/>
            <person name="Otillar R.P."/>
            <person name="Terry A.Y."/>
            <person name="Boore J.L."/>
            <person name="Grigoriev I.V."/>
            <person name="Lindberg D.R."/>
            <person name="Seaver E.C."/>
            <person name="Weisblat D.A."/>
            <person name="Putnam N.H."/>
            <person name="Rokhsar D.S."/>
        </authorList>
    </citation>
    <scope>NUCLEOTIDE SEQUENCE [LARGE SCALE GENOMIC DNA]</scope>
</reference>
<evidence type="ECO:0000259" key="2">
    <source>
        <dbReference type="PROSITE" id="PS50888"/>
    </source>
</evidence>
<dbReference type="AlphaFoldDB" id="V4A473"/>
<dbReference type="GO" id="GO:0046983">
    <property type="term" value="F:protein dimerization activity"/>
    <property type="evidence" value="ECO:0007669"/>
    <property type="project" value="InterPro"/>
</dbReference>
<evidence type="ECO:0000313" key="3">
    <source>
        <dbReference type="EMBL" id="ESO91487.1"/>
    </source>
</evidence>
<dbReference type="RefSeq" id="XP_009058175.1">
    <property type="nucleotide sequence ID" value="XM_009059927.1"/>
</dbReference>
<dbReference type="GO" id="GO:0007423">
    <property type="term" value="P:sensory organ development"/>
    <property type="evidence" value="ECO:0007669"/>
    <property type="project" value="TreeGrafter"/>
</dbReference>
<dbReference type="InterPro" id="IPR011598">
    <property type="entry name" value="bHLH_dom"/>
</dbReference>
<keyword evidence="4" id="KW-1185">Reference proteome</keyword>
<dbReference type="CDD" id="cd11390">
    <property type="entry name" value="bHLH_TS"/>
    <property type="match status" value="1"/>
</dbReference>
<dbReference type="PROSITE" id="PS50888">
    <property type="entry name" value="BHLH"/>
    <property type="match status" value="1"/>
</dbReference>
<dbReference type="GO" id="GO:0000981">
    <property type="term" value="F:DNA-binding transcription factor activity, RNA polymerase II-specific"/>
    <property type="evidence" value="ECO:0007669"/>
    <property type="project" value="TreeGrafter"/>
</dbReference>
<dbReference type="InterPro" id="IPR050359">
    <property type="entry name" value="bHLH_transcription_factors"/>
</dbReference>
<dbReference type="GO" id="GO:0070888">
    <property type="term" value="F:E-box binding"/>
    <property type="evidence" value="ECO:0007669"/>
    <property type="project" value="TreeGrafter"/>
</dbReference>
<dbReference type="GO" id="GO:0061564">
    <property type="term" value="P:axon development"/>
    <property type="evidence" value="ECO:0007669"/>
    <property type="project" value="TreeGrafter"/>
</dbReference>
<proteinExistence type="predicted"/>
<dbReference type="InterPro" id="IPR036638">
    <property type="entry name" value="HLH_DNA-bd_sf"/>
</dbReference>
<sequence length="261" mass="29621">MSDESCLSFSEFDEKANKNGRPNGSDDSYINSSSDQDSVGYMNKKAPGKIRGRRGKAKKILTPEETDGKRLLANSQERDRMDKLNSALEALRRVLPNETFLHNRKMSKIKTLTTARNYIASLSDMIRQHDATIGLHQTSSSCLYTPSNDCTNYSSYSTTPDSSLGESRIPAYHNFDHLRDQGYGSSPELFNPFTYPNNMQKISAEDQYSRMVYSPDYRESFMPNIHRAVTGVMMARPICEASQDFYTSTPLSSRSHPYNRR</sequence>
<dbReference type="PANTHER" id="PTHR19290:SF163">
    <property type="entry name" value="BASIC HELIX-LOOP-HELIX NEURAL TRANSCRIPTION FACTOR TAP"/>
    <property type="match status" value="1"/>
</dbReference>
<gene>
    <name evidence="3" type="ORF">LOTGIDRAFT_153930</name>
</gene>
<dbReference type="EMBL" id="KB202283">
    <property type="protein sequence ID" value="ESO91487.1"/>
    <property type="molecule type" value="Genomic_DNA"/>
</dbReference>
<evidence type="ECO:0000313" key="4">
    <source>
        <dbReference type="Proteomes" id="UP000030746"/>
    </source>
</evidence>
<dbReference type="OrthoDB" id="6241467at2759"/>
<name>V4A473_LOTGI</name>
<dbReference type="HOGENOM" id="CLU_1066669_0_0_1"/>
<feature type="domain" description="BHLH" evidence="2">
    <location>
        <begin position="68"/>
        <end position="122"/>
    </location>
</feature>
<dbReference type="SUPFAM" id="SSF47459">
    <property type="entry name" value="HLH, helix-loop-helix DNA-binding domain"/>
    <property type="match status" value="1"/>
</dbReference>
<feature type="compositionally biased region" description="Polar residues" evidence="1">
    <location>
        <begin position="20"/>
        <end position="37"/>
    </location>
</feature>